<comment type="caution">
    <text evidence="2">The sequence shown here is derived from an EMBL/GenBank/DDBJ whole genome shotgun (WGS) entry which is preliminary data.</text>
</comment>
<dbReference type="Gene3D" id="3.40.630.30">
    <property type="match status" value="1"/>
</dbReference>
<dbReference type="InterPro" id="IPR051531">
    <property type="entry name" value="N-acetyltransferase"/>
</dbReference>
<dbReference type="Proteomes" id="UP000837932">
    <property type="component" value="Unassembled WGS sequence"/>
</dbReference>
<evidence type="ECO:0000313" key="2">
    <source>
        <dbReference type="EMBL" id="CAH0994549.1"/>
    </source>
</evidence>
<dbReference type="EMBL" id="CAKLPY010000001">
    <property type="protein sequence ID" value="CAH0994549.1"/>
    <property type="molecule type" value="Genomic_DNA"/>
</dbReference>
<evidence type="ECO:0000259" key="1">
    <source>
        <dbReference type="Pfam" id="PF13302"/>
    </source>
</evidence>
<accession>A0ABN8ESQ0</accession>
<name>A0ABN8ESQ0_9BACT</name>
<dbReference type="InterPro" id="IPR016181">
    <property type="entry name" value="Acyl_CoA_acyltransferase"/>
</dbReference>
<protein>
    <recommendedName>
        <fullName evidence="1">N-acetyltransferase domain-containing protein</fullName>
    </recommendedName>
</protein>
<dbReference type="SUPFAM" id="SSF55729">
    <property type="entry name" value="Acyl-CoA N-acyltransferases (Nat)"/>
    <property type="match status" value="1"/>
</dbReference>
<feature type="domain" description="N-acetyltransferase" evidence="1">
    <location>
        <begin position="40"/>
        <end position="151"/>
    </location>
</feature>
<dbReference type="Pfam" id="PF13302">
    <property type="entry name" value="Acetyltransf_3"/>
    <property type="match status" value="1"/>
</dbReference>
<sequence length="168" mass="19090">MIETERLTLMPLTYEQLLKYIKADNSLEIELNLNKTSRTIPPELKEALEVAIIPNVADFNKNYLYSTLWTLILKEQNKMVGDLCFMGEPNIDGEIEIGYGTYPTFQRKGYMTEAVGGMLEWAKNQPNVLKVLASTEKINTSSHSILRKNNFAQIGESGTIINWSIKVK</sequence>
<dbReference type="InterPro" id="IPR000182">
    <property type="entry name" value="GNAT_dom"/>
</dbReference>
<dbReference type="PANTHER" id="PTHR43792">
    <property type="entry name" value="GNAT FAMILY, PUTATIVE (AFU_ORTHOLOGUE AFUA_3G00765)-RELATED-RELATED"/>
    <property type="match status" value="1"/>
</dbReference>
<organism evidence="2 3">
    <name type="scientific">Emticicia aquatica</name>
    <dbReference type="NCBI Taxonomy" id="1681835"/>
    <lineage>
        <taxon>Bacteria</taxon>
        <taxon>Pseudomonadati</taxon>
        <taxon>Bacteroidota</taxon>
        <taxon>Cytophagia</taxon>
        <taxon>Cytophagales</taxon>
        <taxon>Leadbetterellaceae</taxon>
        <taxon>Emticicia</taxon>
    </lineage>
</organism>
<gene>
    <name evidence="2" type="ORF">EMA8858_00659</name>
</gene>
<proteinExistence type="predicted"/>
<evidence type="ECO:0000313" key="3">
    <source>
        <dbReference type="Proteomes" id="UP000837932"/>
    </source>
</evidence>
<dbReference type="RefSeq" id="WP_238804401.1">
    <property type="nucleotide sequence ID" value="NZ_CAKLPY010000001.1"/>
</dbReference>
<reference evidence="2" key="1">
    <citation type="submission" date="2021-12" db="EMBL/GenBank/DDBJ databases">
        <authorList>
            <person name="Rodrigo-Torres L."/>
            <person name="Arahal R. D."/>
            <person name="Lucena T."/>
        </authorList>
    </citation>
    <scope>NUCLEOTIDE SEQUENCE</scope>
    <source>
        <strain evidence="2">CECT 8858</strain>
    </source>
</reference>
<keyword evidence="3" id="KW-1185">Reference proteome</keyword>
<dbReference type="PANTHER" id="PTHR43792:SF13">
    <property type="entry name" value="ACETYLTRANSFERASE"/>
    <property type="match status" value="1"/>
</dbReference>